<dbReference type="PIRSF" id="PIRSF006446">
    <property type="entry name" value="Cyt_quinol_oxidase_1"/>
    <property type="match status" value="1"/>
</dbReference>
<dbReference type="GO" id="GO:0016682">
    <property type="term" value="F:oxidoreductase activity, acting on diphenols and related substances as donors, oxygen as acceptor"/>
    <property type="evidence" value="ECO:0007669"/>
    <property type="project" value="TreeGrafter"/>
</dbReference>
<evidence type="ECO:0000256" key="10">
    <source>
        <dbReference type="ARBA" id="ARBA00022989"/>
    </source>
</evidence>
<dbReference type="GO" id="GO:0020037">
    <property type="term" value="F:heme binding"/>
    <property type="evidence" value="ECO:0007669"/>
    <property type="project" value="TreeGrafter"/>
</dbReference>
<feature type="transmembrane region" description="Helical" evidence="13">
    <location>
        <begin position="135"/>
        <end position="156"/>
    </location>
</feature>
<gene>
    <name evidence="14" type="ORF">H9848_09770</name>
</gene>
<keyword evidence="11 13" id="KW-0408">Iron</keyword>
<feature type="transmembrane region" description="Helical" evidence="13">
    <location>
        <begin position="98"/>
        <end position="123"/>
    </location>
</feature>
<comment type="caution">
    <text evidence="14">The sequence shown here is derived from an EMBL/GenBank/DDBJ whole genome shotgun (WGS) entry which is preliminary data.</text>
</comment>
<keyword evidence="9 13" id="KW-0249">Electron transport</keyword>
<reference evidence="14" key="1">
    <citation type="journal article" date="2021" name="PeerJ">
        <title>Extensive microbial diversity within the chicken gut microbiome revealed by metagenomics and culture.</title>
        <authorList>
            <person name="Gilroy R."/>
            <person name="Ravi A."/>
            <person name="Getino M."/>
            <person name="Pursley I."/>
            <person name="Horton D.L."/>
            <person name="Alikhan N.F."/>
            <person name="Baker D."/>
            <person name="Gharbi K."/>
            <person name="Hall N."/>
            <person name="Watson M."/>
            <person name="Adriaenssens E.M."/>
            <person name="Foster-Nyarko E."/>
            <person name="Jarju S."/>
            <person name="Secka A."/>
            <person name="Antonio M."/>
            <person name="Oren A."/>
            <person name="Chaudhuri R.R."/>
            <person name="La Ragione R."/>
            <person name="Hildebrand F."/>
            <person name="Pallen M.J."/>
        </authorList>
    </citation>
    <scope>NUCLEOTIDE SEQUENCE</scope>
    <source>
        <strain evidence="14">ChiHecec2B26-12326</strain>
    </source>
</reference>
<dbReference type="PANTHER" id="PTHR30365">
    <property type="entry name" value="CYTOCHROME D UBIQUINOL OXIDASE"/>
    <property type="match status" value="1"/>
</dbReference>
<evidence type="ECO:0000313" key="14">
    <source>
        <dbReference type="EMBL" id="HIX86877.1"/>
    </source>
</evidence>
<dbReference type="GO" id="GO:0046872">
    <property type="term" value="F:metal ion binding"/>
    <property type="evidence" value="ECO:0007669"/>
    <property type="project" value="UniProtKB-UniRule"/>
</dbReference>
<evidence type="ECO:0000256" key="4">
    <source>
        <dbReference type="ARBA" id="ARBA00022475"/>
    </source>
</evidence>
<evidence type="ECO:0000256" key="9">
    <source>
        <dbReference type="ARBA" id="ARBA00022982"/>
    </source>
</evidence>
<dbReference type="Proteomes" id="UP000823847">
    <property type="component" value="Unassembled WGS sequence"/>
</dbReference>
<evidence type="ECO:0000256" key="2">
    <source>
        <dbReference type="ARBA" id="ARBA00009819"/>
    </source>
</evidence>
<dbReference type="GO" id="GO:0005886">
    <property type="term" value="C:plasma membrane"/>
    <property type="evidence" value="ECO:0007669"/>
    <property type="project" value="UniProtKB-SubCell"/>
</dbReference>
<feature type="transmembrane region" description="Helical" evidence="13">
    <location>
        <begin position="487"/>
        <end position="506"/>
    </location>
</feature>
<dbReference type="Pfam" id="PF01654">
    <property type="entry name" value="Cyt_bd_oxida_I"/>
    <property type="match status" value="1"/>
</dbReference>
<evidence type="ECO:0000256" key="3">
    <source>
        <dbReference type="ARBA" id="ARBA00022448"/>
    </source>
</evidence>
<name>A0A9D2BQN8_9BACT</name>
<comment type="subcellular location">
    <subcellularLocation>
        <location evidence="1">Cell inner membrane</location>
        <topology evidence="1">Multi-pass membrane protein</topology>
    </subcellularLocation>
</comment>
<protein>
    <submittedName>
        <fullName evidence="14">Cytochrome ubiquinol oxidase subunit I</fullName>
    </submittedName>
</protein>
<dbReference type="EMBL" id="DXEN01000073">
    <property type="protein sequence ID" value="HIX86877.1"/>
    <property type="molecule type" value="Genomic_DNA"/>
</dbReference>
<feature type="transmembrane region" description="Helical" evidence="13">
    <location>
        <begin position="433"/>
        <end position="456"/>
    </location>
</feature>
<keyword evidence="6 13" id="KW-0349">Heme</keyword>
<organism evidence="14 15">
    <name type="scientific">Candidatus Parabacteroides intestinigallinarum</name>
    <dbReference type="NCBI Taxonomy" id="2838722"/>
    <lineage>
        <taxon>Bacteria</taxon>
        <taxon>Pseudomonadati</taxon>
        <taxon>Bacteroidota</taxon>
        <taxon>Bacteroidia</taxon>
        <taxon>Bacteroidales</taxon>
        <taxon>Tannerellaceae</taxon>
        <taxon>Parabacteroides</taxon>
    </lineage>
</organism>
<feature type="transmembrane region" description="Helical" evidence="13">
    <location>
        <begin position="59"/>
        <end position="78"/>
    </location>
</feature>
<evidence type="ECO:0000256" key="1">
    <source>
        <dbReference type="ARBA" id="ARBA00004429"/>
    </source>
</evidence>
<feature type="transmembrane region" description="Helical" evidence="13">
    <location>
        <begin position="189"/>
        <end position="213"/>
    </location>
</feature>
<accession>A0A9D2BQN8</accession>
<keyword evidence="12 13" id="KW-0472">Membrane</keyword>
<evidence type="ECO:0000256" key="5">
    <source>
        <dbReference type="ARBA" id="ARBA00022519"/>
    </source>
</evidence>
<dbReference type="PANTHER" id="PTHR30365:SF0">
    <property type="entry name" value="CYTOCHROME BD-I UBIQUINOL OXIDASE SUBUNIT 1"/>
    <property type="match status" value="1"/>
</dbReference>
<feature type="transmembrane region" description="Helical" evidence="13">
    <location>
        <begin position="220"/>
        <end position="241"/>
    </location>
</feature>
<sequence>MIESIDTSLIDWSRAQFALTAMYHWLFVPLTLGLGVIQAIMETIYYRTGNEAWKRYAQFWMKLFGINFAIGVATGLILEFEFGTNWSNYSWFVGDIFGAPLAIEGIVAFFMEATFIAVMYFGWDKVSKRFHLASTWLTIAGATLSALWILIANAWMQYPAGMSFNPDTVRNEMFDFWAVALSPVALNKFLHTVLSGWIVGSLFVVGVSCWYLLRNRDRAFALASIRVGALFGLVASVLVAWTGDGSAYQVAQKQPMKLAAMEGLYEGGEGVGLVAVGLLNPEKTSYQDDRNPFLFEVQIPKFLSLLAERDADAYVPGIVNLIEGGYTTREGAIALSAEEKIARGKLAIQALADYRKAVKAKDAEAAGRYKATLEEHFPYFGYGYVKDPADLVPPVGLTFYSFHIMVILGGFFILLFILALVWERRGKIAGSRWLQYVCLCSIPLGYIAGQAGWIVAEVGRQPWAIQDILPTGAAISRLDPASVQTTFFLFLLLFTILLIAEVRIMVKAIQKGPEAEPNV</sequence>
<keyword evidence="5" id="KW-0997">Cell inner membrane</keyword>
<evidence type="ECO:0000256" key="8">
    <source>
        <dbReference type="ARBA" id="ARBA00022723"/>
    </source>
</evidence>
<keyword evidence="3 13" id="KW-0813">Transport</keyword>
<dbReference type="AlphaFoldDB" id="A0A9D2BQN8"/>
<keyword evidence="7 13" id="KW-0812">Transmembrane</keyword>
<dbReference type="GO" id="GO:0009055">
    <property type="term" value="F:electron transfer activity"/>
    <property type="evidence" value="ECO:0007669"/>
    <property type="project" value="UniProtKB-UniRule"/>
</dbReference>
<dbReference type="GO" id="GO:0070069">
    <property type="term" value="C:cytochrome complex"/>
    <property type="evidence" value="ECO:0007669"/>
    <property type="project" value="UniProtKB-UniRule"/>
</dbReference>
<feature type="transmembrane region" description="Helical" evidence="13">
    <location>
        <begin position="22"/>
        <end position="47"/>
    </location>
</feature>
<reference evidence="14" key="2">
    <citation type="submission" date="2021-04" db="EMBL/GenBank/DDBJ databases">
        <authorList>
            <person name="Gilroy R."/>
        </authorList>
    </citation>
    <scope>NUCLEOTIDE SEQUENCE</scope>
    <source>
        <strain evidence="14">ChiHecec2B26-12326</strain>
    </source>
</reference>
<feature type="transmembrane region" description="Helical" evidence="13">
    <location>
        <begin position="400"/>
        <end position="421"/>
    </location>
</feature>
<evidence type="ECO:0000256" key="12">
    <source>
        <dbReference type="ARBA" id="ARBA00023136"/>
    </source>
</evidence>
<evidence type="ECO:0000313" key="15">
    <source>
        <dbReference type="Proteomes" id="UP000823847"/>
    </source>
</evidence>
<comment type="similarity">
    <text evidence="2 13">Belongs to the cytochrome ubiquinol oxidase subunit 1 family.</text>
</comment>
<keyword evidence="4 13" id="KW-1003">Cell membrane</keyword>
<proteinExistence type="inferred from homology"/>
<evidence type="ECO:0000256" key="7">
    <source>
        <dbReference type="ARBA" id="ARBA00022692"/>
    </source>
</evidence>
<dbReference type="InterPro" id="IPR002585">
    <property type="entry name" value="Cyt-d_ubiquinol_oxidase_su_1"/>
</dbReference>
<evidence type="ECO:0000256" key="6">
    <source>
        <dbReference type="ARBA" id="ARBA00022617"/>
    </source>
</evidence>
<evidence type="ECO:0000256" key="13">
    <source>
        <dbReference type="PIRNR" id="PIRNR006446"/>
    </source>
</evidence>
<evidence type="ECO:0000256" key="11">
    <source>
        <dbReference type="ARBA" id="ARBA00023004"/>
    </source>
</evidence>
<keyword evidence="10 13" id="KW-1133">Transmembrane helix</keyword>
<keyword evidence="8 13" id="KW-0479">Metal-binding</keyword>
<dbReference type="GO" id="GO:0019646">
    <property type="term" value="P:aerobic electron transport chain"/>
    <property type="evidence" value="ECO:0007669"/>
    <property type="project" value="InterPro"/>
</dbReference>